<evidence type="ECO:0000313" key="1">
    <source>
        <dbReference type="EMBL" id="SVB49461.1"/>
    </source>
</evidence>
<organism evidence="1">
    <name type="scientific">marine metagenome</name>
    <dbReference type="NCBI Taxonomy" id="408172"/>
    <lineage>
        <taxon>unclassified sequences</taxon>
        <taxon>metagenomes</taxon>
        <taxon>ecological metagenomes</taxon>
    </lineage>
</organism>
<reference evidence="1" key="1">
    <citation type="submission" date="2018-05" db="EMBL/GenBank/DDBJ databases">
        <authorList>
            <person name="Lanie J.A."/>
            <person name="Ng W.-L."/>
            <person name="Kazmierczak K.M."/>
            <person name="Andrzejewski T.M."/>
            <person name="Davidsen T.M."/>
            <person name="Wayne K.J."/>
            <person name="Tettelin H."/>
            <person name="Glass J.I."/>
            <person name="Rusch D."/>
            <person name="Podicherti R."/>
            <person name="Tsui H.-C.T."/>
            <person name="Winkler M.E."/>
        </authorList>
    </citation>
    <scope>NUCLEOTIDE SEQUENCE</scope>
</reference>
<feature type="non-terminal residue" evidence="1">
    <location>
        <position position="1"/>
    </location>
</feature>
<gene>
    <name evidence="1" type="ORF">METZ01_LOCUS202315</name>
</gene>
<feature type="non-terminal residue" evidence="1">
    <location>
        <position position="561"/>
    </location>
</feature>
<sequence length="561" mass="54529">EFSPEEMAALSSIAGQMGAGKVVAMQKLAGQMSAVEGAGFDAKGMMGALDNNGIGIGTAMKGLATSGMVDMKSVMGAENFDMGAFDPAGFASMNVAEMGMNPAMMAGALEALPVGAATAALETLAANPEAMGKMGQTMTGAIVATMSAKGMGEDMMKSMEGSIGMQGMAGMAEGMKGIEGMKEIGKAMADMGMENMAKSLSTAFANPDVGIAGAMSGSVGMISQAISGKAPKAKNAITQGAEMKDSFAAKMGETGPQALEMPDNISESGMMMGAMIMAKPSLAGGLPGAMAPPEGMTAAAMGNVLGDNAASPQGMTGMTGVMGGMGKAEMGQAMSGMTGMEAGTMDKLGMAEMAAQTGMTPGMVASMGAAGMAGMDITSVMSSNVAGMGSKAVQGIANMAKGGDMSAGMMGDMMEVGLVNQGTMAAMGAKGMEGLSGAMGMEGGDMGLAAMSGGMVGMGKMDLNAEMNPEMAASMGITAGPEGAKLGDIMGPGAKPEGMEGTLGDMGPMEGGMNLGQVSAAMGTGIDPAAAIGSVAKGAIAANEAGAGLAGAAMGSAMSAQ</sequence>
<name>A0A382EHM2_9ZZZZ</name>
<protein>
    <submittedName>
        <fullName evidence="1">Uncharacterized protein</fullName>
    </submittedName>
</protein>
<proteinExistence type="predicted"/>
<dbReference type="AlphaFoldDB" id="A0A382EHM2"/>
<accession>A0A382EHM2</accession>
<dbReference type="EMBL" id="UINC01044255">
    <property type="protein sequence ID" value="SVB49461.1"/>
    <property type="molecule type" value="Genomic_DNA"/>
</dbReference>